<evidence type="ECO:0000313" key="1">
    <source>
        <dbReference type="EMBL" id="KHG18454.1"/>
    </source>
</evidence>
<evidence type="ECO:0000313" key="2">
    <source>
        <dbReference type="Proteomes" id="UP000032142"/>
    </source>
</evidence>
<gene>
    <name evidence="1" type="ORF">F383_25214</name>
</gene>
<proteinExistence type="predicted"/>
<dbReference type="AlphaFoldDB" id="A0A0B0P2T9"/>
<accession>A0A0B0P2T9</accession>
<sequence>MPRILFQCRIQRFDSSLVSDKSELCITLSSCRLVETLACVSTVCDTRSCYTAVSPGVELK</sequence>
<dbReference type="Proteomes" id="UP000032142">
    <property type="component" value="Unassembled WGS sequence"/>
</dbReference>
<keyword evidence="2" id="KW-1185">Reference proteome</keyword>
<dbReference type="EMBL" id="KN410633">
    <property type="protein sequence ID" value="KHG18454.1"/>
    <property type="molecule type" value="Genomic_DNA"/>
</dbReference>
<protein>
    <submittedName>
        <fullName evidence="1">Uncharacterized protein</fullName>
    </submittedName>
</protein>
<organism evidence="1 2">
    <name type="scientific">Gossypium arboreum</name>
    <name type="common">Tree cotton</name>
    <name type="synonym">Gossypium nanking</name>
    <dbReference type="NCBI Taxonomy" id="29729"/>
    <lineage>
        <taxon>Eukaryota</taxon>
        <taxon>Viridiplantae</taxon>
        <taxon>Streptophyta</taxon>
        <taxon>Embryophyta</taxon>
        <taxon>Tracheophyta</taxon>
        <taxon>Spermatophyta</taxon>
        <taxon>Magnoliopsida</taxon>
        <taxon>eudicotyledons</taxon>
        <taxon>Gunneridae</taxon>
        <taxon>Pentapetalae</taxon>
        <taxon>rosids</taxon>
        <taxon>malvids</taxon>
        <taxon>Malvales</taxon>
        <taxon>Malvaceae</taxon>
        <taxon>Malvoideae</taxon>
        <taxon>Gossypium</taxon>
    </lineage>
</organism>
<name>A0A0B0P2T9_GOSAR</name>
<reference evidence="2" key="1">
    <citation type="submission" date="2014-09" db="EMBL/GenBank/DDBJ databases">
        <authorList>
            <person name="Mudge J."/>
            <person name="Ramaraj T."/>
            <person name="Lindquist I.E."/>
            <person name="Bharti A.K."/>
            <person name="Sundararajan A."/>
            <person name="Cameron C.T."/>
            <person name="Woodward J.E."/>
            <person name="May G.D."/>
            <person name="Brubaker C."/>
            <person name="Broadhvest J."/>
            <person name="Wilkins T.A."/>
        </authorList>
    </citation>
    <scope>NUCLEOTIDE SEQUENCE</scope>
    <source>
        <strain evidence="2">cv. AKA8401</strain>
    </source>
</reference>